<evidence type="ECO:0000256" key="4">
    <source>
        <dbReference type="ARBA" id="ARBA00018538"/>
    </source>
</evidence>
<dbReference type="Pfam" id="PF00069">
    <property type="entry name" value="Pkinase"/>
    <property type="match status" value="1"/>
</dbReference>
<evidence type="ECO:0000313" key="17">
    <source>
        <dbReference type="EMBL" id="SSX21473.1"/>
    </source>
</evidence>
<comment type="catalytic activity">
    <reaction evidence="13">
        <text>L-seryl-[protein] + ATP = O-phospho-L-seryl-[protein] + ADP + H(+)</text>
        <dbReference type="Rhea" id="RHEA:17989"/>
        <dbReference type="Rhea" id="RHEA-COMP:9863"/>
        <dbReference type="Rhea" id="RHEA-COMP:11604"/>
        <dbReference type="ChEBI" id="CHEBI:15378"/>
        <dbReference type="ChEBI" id="CHEBI:29999"/>
        <dbReference type="ChEBI" id="CHEBI:30616"/>
        <dbReference type="ChEBI" id="CHEBI:83421"/>
        <dbReference type="ChEBI" id="CHEBI:456216"/>
        <dbReference type="EC" id="2.7.11.1"/>
    </reaction>
</comment>
<dbReference type="GO" id="GO:0035556">
    <property type="term" value="P:intracellular signal transduction"/>
    <property type="evidence" value="ECO:0007669"/>
    <property type="project" value="TreeGrafter"/>
</dbReference>
<feature type="region of interest" description="Disordered" evidence="15">
    <location>
        <begin position="40"/>
        <end position="108"/>
    </location>
</feature>
<evidence type="ECO:0000256" key="2">
    <source>
        <dbReference type="ARBA" id="ARBA00010006"/>
    </source>
</evidence>
<keyword evidence="8" id="KW-0808">Transferase</keyword>
<evidence type="ECO:0000256" key="6">
    <source>
        <dbReference type="ARBA" id="ARBA00022490"/>
    </source>
</evidence>
<dbReference type="EMBL" id="UFQT01000195">
    <property type="protein sequence ID" value="SSX21473.1"/>
    <property type="molecule type" value="Genomic_DNA"/>
</dbReference>
<dbReference type="InterPro" id="IPR017441">
    <property type="entry name" value="Protein_kinase_ATP_BS"/>
</dbReference>
<dbReference type="Gene3D" id="1.10.510.10">
    <property type="entry name" value="Transferase(Phosphotransferase) domain 1"/>
    <property type="match status" value="1"/>
</dbReference>
<keyword evidence="9 14" id="KW-0547">Nucleotide-binding</keyword>
<evidence type="ECO:0000256" key="10">
    <source>
        <dbReference type="ARBA" id="ARBA00022777"/>
    </source>
</evidence>
<dbReference type="InterPro" id="IPR011993">
    <property type="entry name" value="PH-like_dom_sf"/>
</dbReference>
<dbReference type="InterPro" id="IPR039046">
    <property type="entry name" value="PDPK1"/>
</dbReference>
<dbReference type="PANTHER" id="PTHR24356">
    <property type="entry name" value="SERINE/THREONINE-PROTEIN KINASE"/>
    <property type="match status" value="1"/>
</dbReference>
<dbReference type="OMA" id="GGHPFIT"/>
<keyword evidence="7" id="KW-0723">Serine/threonine-protein kinase</keyword>
<evidence type="ECO:0000256" key="14">
    <source>
        <dbReference type="PROSITE-ProRule" id="PRU10141"/>
    </source>
</evidence>
<gene>
    <name evidence="17" type="primary">CSON004691</name>
</gene>
<dbReference type="GO" id="GO:0005737">
    <property type="term" value="C:cytoplasm"/>
    <property type="evidence" value="ECO:0007669"/>
    <property type="project" value="UniProtKB-SubCell"/>
</dbReference>
<dbReference type="InterPro" id="IPR011009">
    <property type="entry name" value="Kinase-like_dom_sf"/>
</dbReference>
<keyword evidence="11 14" id="KW-0067">ATP-binding</keyword>
<feature type="compositionally biased region" description="Basic and acidic residues" evidence="15">
    <location>
        <begin position="76"/>
        <end position="89"/>
    </location>
</feature>
<name>A0A336LXS4_CULSO</name>
<dbReference type="PANTHER" id="PTHR24356:SF163">
    <property type="entry name" value="3-PHOSPHOINOSITIDE-DEPENDENT PROTEIN KINASE 1-RELATED"/>
    <property type="match status" value="1"/>
</dbReference>
<dbReference type="GO" id="GO:0004674">
    <property type="term" value="F:protein serine/threonine kinase activity"/>
    <property type="evidence" value="ECO:0007669"/>
    <property type="project" value="UniProtKB-KW"/>
</dbReference>
<feature type="compositionally biased region" description="Polar residues" evidence="15">
    <location>
        <begin position="40"/>
        <end position="51"/>
    </location>
</feature>
<evidence type="ECO:0000256" key="3">
    <source>
        <dbReference type="ARBA" id="ARBA00012513"/>
    </source>
</evidence>
<keyword evidence="10" id="KW-0418">Kinase</keyword>
<evidence type="ECO:0000256" key="5">
    <source>
        <dbReference type="ARBA" id="ARBA00022473"/>
    </source>
</evidence>
<dbReference type="GO" id="GO:0005524">
    <property type="term" value="F:ATP binding"/>
    <property type="evidence" value="ECO:0007669"/>
    <property type="project" value="UniProtKB-UniRule"/>
</dbReference>
<dbReference type="GO" id="GO:1901701">
    <property type="term" value="P:cellular response to oxygen-containing compound"/>
    <property type="evidence" value="ECO:0007669"/>
    <property type="project" value="UniProtKB-ARBA"/>
</dbReference>
<dbReference type="InterPro" id="IPR008271">
    <property type="entry name" value="Ser/Thr_kinase_AS"/>
</dbReference>
<dbReference type="Gene3D" id="3.30.200.20">
    <property type="entry name" value="Phosphorylase Kinase, domain 1"/>
    <property type="match status" value="1"/>
</dbReference>
<dbReference type="Gene3D" id="2.30.29.30">
    <property type="entry name" value="Pleckstrin-homology domain (PH domain)/Phosphotyrosine-binding domain (PTB)"/>
    <property type="match status" value="1"/>
</dbReference>
<dbReference type="FunFam" id="3.30.200.20:FF:000191">
    <property type="entry name" value="3-phosphoinositide-dependent protein kinase 2-like"/>
    <property type="match status" value="1"/>
</dbReference>
<dbReference type="SUPFAM" id="SSF56112">
    <property type="entry name" value="Protein kinase-like (PK-like)"/>
    <property type="match status" value="1"/>
</dbReference>
<dbReference type="EC" id="2.7.11.1" evidence="3"/>
<comment type="subcellular location">
    <subcellularLocation>
        <location evidence="1">Cytoplasm</location>
    </subcellularLocation>
</comment>
<dbReference type="SMART" id="SM00220">
    <property type="entry name" value="S_TKc"/>
    <property type="match status" value="1"/>
</dbReference>
<dbReference type="PROSITE" id="PS00107">
    <property type="entry name" value="PROTEIN_KINASE_ATP"/>
    <property type="match status" value="1"/>
</dbReference>
<sequence>MMQNQENLNGERVKISSGISIIPTETDYSDLKLKELALMSSSETSPQHKINTTTTTTDTPPITTKTTTTSTHQPLGRRESLENKTDSNKQQEQQSKSSISKNPVPQRRTADDFRFGKSIGEGSFSTVYLAEDIHTRKEYAIKVCDKHHIIREHKQEYIKREREVLNLLSNCPGFVNLYCTFQDTRNLYFVMTYAKNGDLLPYINKVGSFDLDCTKFYAAELVLAMEQMHCKGVAHRDLKPENILLDENMHILIADFGSAKIIPGAQGKTLKNADPHVNSPNSAQSRDDNNETANNVTRRRKNSFVGTAQYVSPEILNGQATSRAADLWALGCIIYQMISGLPPFRGATEYLIFQKVLKAEMTFPEGFDKIVEDLVKKLLRVNPLDRLGMQDTGSTYDSLRSHPFFESISFDTLRTQSSPPIYPYLPGLESEINQSTQYRVPDYIEPGLGDEQLRRLIGMEIGTSESICSLQEISRSSTEDDVTRSDNQNNEPKTILDISESERVRRLEDQAKNNKWHPFSDGELILKQGFVNKRKGLFARKRMLLLTTGPRLIYIDPVQMIKKGEIPWSVALRVEPKNFKIFFVHTPNRTYYLDDPEGFALSWCRAIDEVRHKTYDNDTNKTEN</sequence>
<dbReference type="VEuPathDB" id="VectorBase:CSON004691"/>
<dbReference type="InterPro" id="IPR050236">
    <property type="entry name" value="Ser_Thr_kinase_AGC"/>
</dbReference>
<feature type="compositionally biased region" description="Low complexity" evidence="15">
    <location>
        <begin position="52"/>
        <end position="71"/>
    </location>
</feature>
<feature type="binding site" evidence="14">
    <location>
        <position position="142"/>
    </location>
    <ligand>
        <name>ATP</name>
        <dbReference type="ChEBI" id="CHEBI:30616"/>
    </ligand>
</feature>
<dbReference type="InterPro" id="IPR000719">
    <property type="entry name" value="Prot_kinase_dom"/>
</dbReference>
<dbReference type="Pfam" id="PF14593">
    <property type="entry name" value="PH_3"/>
    <property type="match status" value="1"/>
</dbReference>
<dbReference type="CDD" id="cd01262">
    <property type="entry name" value="PH_PDK1"/>
    <property type="match status" value="1"/>
</dbReference>
<dbReference type="InterPro" id="IPR033931">
    <property type="entry name" value="PDK1-typ_PH"/>
</dbReference>
<evidence type="ECO:0000259" key="16">
    <source>
        <dbReference type="PROSITE" id="PS50011"/>
    </source>
</evidence>
<dbReference type="GO" id="GO:0048638">
    <property type="term" value="P:regulation of developmental growth"/>
    <property type="evidence" value="ECO:0007669"/>
    <property type="project" value="UniProtKB-ARBA"/>
</dbReference>
<organism evidence="17">
    <name type="scientific">Culicoides sonorensis</name>
    <name type="common">Biting midge</name>
    <dbReference type="NCBI Taxonomy" id="179676"/>
    <lineage>
        <taxon>Eukaryota</taxon>
        <taxon>Metazoa</taxon>
        <taxon>Ecdysozoa</taxon>
        <taxon>Arthropoda</taxon>
        <taxon>Hexapoda</taxon>
        <taxon>Insecta</taxon>
        <taxon>Pterygota</taxon>
        <taxon>Neoptera</taxon>
        <taxon>Endopterygota</taxon>
        <taxon>Diptera</taxon>
        <taxon>Nematocera</taxon>
        <taxon>Chironomoidea</taxon>
        <taxon>Ceratopogonidae</taxon>
        <taxon>Ceratopogoninae</taxon>
        <taxon>Culicoides</taxon>
        <taxon>Monoculicoides</taxon>
    </lineage>
</organism>
<dbReference type="PROSITE" id="PS00108">
    <property type="entry name" value="PROTEIN_KINASE_ST"/>
    <property type="match status" value="1"/>
</dbReference>
<evidence type="ECO:0000256" key="9">
    <source>
        <dbReference type="ARBA" id="ARBA00022741"/>
    </source>
</evidence>
<evidence type="ECO:0000256" key="12">
    <source>
        <dbReference type="ARBA" id="ARBA00047899"/>
    </source>
</evidence>
<proteinExistence type="inferred from homology"/>
<dbReference type="SUPFAM" id="SSF50729">
    <property type="entry name" value="PH domain-like"/>
    <property type="match status" value="1"/>
</dbReference>
<dbReference type="FunFam" id="1.10.510.10:FF:000587">
    <property type="entry name" value="Phosphoinositide-dependent kinase 1, isoform F"/>
    <property type="match status" value="1"/>
</dbReference>
<evidence type="ECO:0000256" key="13">
    <source>
        <dbReference type="ARBA" id="ARBA00048679"/>
    </source>
</evidence>
<protein>
    <recommendedName>
        <fullName evidence="4">3-phosphoinositide-dependent protein kinase 1</fullName>
        <ecNumber evidence="3">2.7.11.1</ecNumber>
    </recommendedName>
</protein>
<dbReference type="CDD" id="cd05581">
    <property type="entry name" value="STKc_PDK1"/>
    <property type="match status" value="1"/>
</dbReference>
<evidence type="ECO:0000256" key="7">
    <source>
        <dbReference type="ARBA" id="ARBA00022527"/>
    </source>
</evidence>
<accession>A0A336LXS4</accession>
<feature type="region of interest" description="Disordered" evidence="15">
    <location>
        <begin position="473"/>
        <end position="492"/>
    </location>
</feature>
<feature type="compositionally biased region" description="Low complexity" evidence="15">
    <location>
        <begin position="90"/>
        <end position="101"/>
    </location>
</feature>
<feature type="domain" description="Protein kinase" evidence="16">
    <location>
        <begin position="113"/>
        <end position="405"/>
    </location>
</feature>
<evidence type="ECO:0000256" key="1">
    <source>
        <dbReference type="ARBA" id="ARBA00004496"/>
    </source>
</evidence>
<evidence type="ECO:0000256" key="11">
    <source>
        <dbReference type="ARBA" id="ARBA00022840"/>
    </source>
</evidence>
<dbReference type="AlphaFoldDB" id="A0A336LXS4"/>
<reference evidence="17" key="1">
    <citation type="submission" date="2018-07" db="EMBL/GenBank/DDBJ databases">
        <authorList>
            <person name="Quirk P.G."/>
            <person name="Krulwich T.A."/>
        </authorList>
    </citation>
    <scope>NUCLEOTIDE SEQUENCE</scope>
</reference>
<dbReference type="FunFam" id="1.10.510.10:FF:000405">
    <property type="entry name" value="Mitogen-activated protein kinase"/>
    <property type="match status" value="1"/>
</dbReference>
<feature type="region of interest" description="Disordered" evidence="15">
    <location>
        <begin position="270"/>
        <end position="299"/>
    </location>
</feature>
<evidence type="ECO:0000256" key="15">
    <source>
        <dbReference type="SAM" id="MobiDB-lite"/>
    </source>
</evidence>
<dbReference type="PROSITE" id="PS50011">
    <property type="entry name" value="PROTEIN_KINASE_DOM"/>
    <property type="match status" value="1"/>
</dbReference>
<evidence type="ECO:0000256" key="8">
    <source>
        <dbReference type="ARBA" id="ARBA00022679"/>
    </source>
</evidence>
<dbReference type="FunFam" id="2.30.29.30:FF:000324">
    <property type="entry name" value="Phosphoinositide-dependent kinase 1, isoform F"/>
    <property type="match status" value="1"/>
</dbReference>
<keyword evidence="5" id="KW-0217">Developmental protein</keyword>
<comment type="catalytic activity">
    <reaction evidence="12">
        <text>L-threonyl-[protein] + ATP = O-phospho-L-threonyl-[protein] + ADP + H(+)</text>
        <dbReference type="Rhea" id="RHEA:46608"/>
        <dbReference type="Rhea" id="RHEA-COMP:11060"/>
        <dbReference type="Rhea" id="RHEA-COMP:11605"/>
        <dbReference type="ChEBI" id="CHEBI:15378"/>
        <dbReference type="ChEBI" id="CHEBI:30013"/>
        <dbReference type="ChEBI" id="CHEBI:30616"/>
        <dbReference type="ChEBI" id="CHEBI:61977"/>
        <dbReference type="ChEBI" id="CHEBI:456216"/>
        <dbReference type="EC" id="2.7.11.1"/>
    </reaction>
</comment>
<comment type="similarity">
    <text evidence="2">Belongs to the protein kinase superfamily. AGC Ser/Thr protein kinase family. PDPK1 subfamily.</text>
</comment>
<keyword evidence="6" id="KW-0963">Cytoplasm</keyword>